<protein>
    <submittedName>
        <fullName evidence="1">Uncharacterized protein</fullName>
    </submittedName>
</protein>
<dbReference type="EMBL" id="JAULJE010000013">
    <property type="protein sequence ID" value="KAK1336324.1"/>
    <property type="molecule type" value="Genomic_DNA"/>
</dbReference>
<comment type="caution">
    <text evidence="1">The sequence shown here is derived from an EMBL/GenBank/DDBJ whole genome shotgun (WGS) entry which is preliminary data.</text>
</comment>
<evidence type="ECO:0000313" key="2">
    <source>
        <dbReference type="Proteomes" id="UP001177744"/>
    </source>
</evidence>
<reference evidence="1" key="1">
    <citation type="submission" date="2023-06" db="EMBL/GenBank/DDBJ databases">
        <title>Reference genome for the Northern bat (Eptesicus nilssonii), a most northern bat species.</title>
        <authorList>
            <person name="Laine V.N."/>
            <person name="Pulliainen A.T."/>
            <person name="Lilley T.M."/>
        </authorList>
    </citation>
    <scope>NUCLEOTIDE SEQUENCE</scope>
    <source>
        <strain evidence="1">BLF_Eptnil</strain>
        <tissue evidence="1">Kidney</tissue>
    </source>
</reference>
<dbReference type="AlphaFoldDB" id="A0AA40HRY4"/>
<name>A0AA40HRY4_CNENI</name>
<keyword evidence="2" id="KW-1185">Reference proteome</keyword>
<sequence length="179" mass="19246">MGDPTWEFAAMPALAPPEVVQDPALAAQYERNPEVAQTTALLGLMHEIRARGLALAAPAGPHSSSQPQLVLAAPRSPSFIRKVIRKDIQKGEPLVVTENSLLPHAVVLPGTRNCCQRHRPRSHPQLVAESSLAPTVGTIPAHTHCRHRRRSRLLGAISGCMQELPAPFAPEGFSTCPCS</sequence>
<proteinExistence type="predicted"/>
<accession>A0AA40HRY4</accession>
<gene>
    <name evidence="1" type="ORF">QTO34_004130</name>
</gene>
<organism evidence="1 2">
    <name type="scientific">Cnephaeus nilssonii</name>
    <name type="common">Northern bat</name>
    <name type="synonym">Eptesicus nilssonii</name>
    <dbReference type="NCBI Taxonomy" id="3371016"/>
    <lineage>
        <taxon>Eukaryota</taxon>
        <taxon>Metazoa</taxon>
        <taxon>Chordata</taxon>
        <taxon>Craniata</taxon>
        <taxon>Vertebrata</taxon>
        <taxon>Euteleostomi</taxon>
        <taxon>Mammalia</taxon>
        <taxon>Eutheria</taxon>
        <taxon>Laurasiatheria</taxon>
        <taxon>Chiroptera</taxon>
        <taxon>Yangochiroptera</taxon>
        <taxon>Vespertilionidae</taxon>
        <taxon>Cnephaeus</taxon>
    </lineage>
</organism>
<dbReference type="Proteomes" id="UP001177744">
    <property type="component" value="Unassembled WGS sequence"/>
</dbReference>
<evidence type="ECO:0000313" key="1">
    <source>
        <dbReference type="EMBL" id="KAK1336324.1"/>
    </source>
</evidence>